<dbReference type="InterPro" id="IPR017930">
    <property type="entry name" value="Myb_dom"/>
</dbReference>
<accession>A0A834Z8H9</accession>
<dbReference type="InterPro" id="IPR001005">
    <property type="entry name" value="SANT/Myb"/>
</dbReference>
<evidence type="ECO:0000256" key="1">
    <source>
        <dbReference type="SAM" id="MobiDB-lite"/>
    </source>
</evidence>
<dbReference type="GO" id="GO:0005634">
    <property type="term" value="C:nucleus"/>
    <property type="evidence" value="ECO:0007669"/>
    <property type="project" value="TreeGrafter"/>
</dbReference>
<feature type="domain" description="Myb-like" evidence="2">
    <location>
        <begin position="135"/>
        <end position="174"/>
    </location>
</feature>
<dbReference type="SMART" id="SM00717">
    <property type="entry name" value="SANT"/>
    <property type="match status" value="2"/>
</dbReference>
<dbReference type="SUPFAM" id="SSF46689">
    <property type="entry name" value="Homeodomain-like"/>
    <property type="match status" value="1"/>
</dbReference>
<dbReference type="GO" id="GO:0000978">
    <property type="term" value="F:RNA polymerase II cis-regulatory region sequence-specific DNA binding"/>
    <property type="evidence" value="ECO:0007669"/>
    <property type="project" value="TreeGrafter"/>
</dbReference>
<dbReference type="InterPro" id="IPR009057">
    <property type="entry name" value="Homeodomain-like_sf"/>
</dbReference>
<organism evidence="4 5">
    <name type="scientific">Tetracentron sinense</name>
    <name type="common">Spur-leaf</name>
    <dbReference type="NCBI Taxonomy" id="13715"/>
    <lineage>
        <taxon>Eukaryota</taxon>
        <taxon>Viridiplantae</taxon>
        <taxon>Streptophyta</taxon>
        <taxon>Embryophyta</taxon>
        <taxon>Tracheophyta</taxon>
        <taxon>Spermatophyta</taxon>
        <taxon>Magnoliopsida</taxon>
        <taxon>Trochodendrales</taxon>
        <taxon>Trochodendraceae</taxon>
        <taxon>Tetracentron</taxon>
    </lineage>
</organism>
<reference evidence="4 5" key="1">
    <citation type="submission" date="2020-04" db="EMBL/GenBank/DDBJ databases">
        <title>Plant Genome Project.</title>
        <authorList>
            <person name="Zhang R.-G."/>
        </authorList>
    </citation>
    <scope>NUCLEOTIDE SEQUENCE [LARGE SCALE GENOMIC DNA]</scope>
    <source>
        <strain evidence="4">YNK0</strain>
        <tissue evidence="4">Leaf</tissue>
    </source>
</reference>
<keyword evidence="5" id="KW-1185">Reference proteome</keyword>
<feature type="compositionally biased region" description="Basic and acidic residues" evidence="1">
    <location>
        <begin position="55"/>
        <end position="81"/>
    </location>
</feature>
<feature type="region of interest" description="Disordered" evidence="1">
    <location>
        <begin position="1"/>
        <end position="81"/>
    </location>
</feature>
<dbReference type="Pfam" id="PF00249">
    <property type="entry name" value="Myb_DNA-binding"/>
    <property type="match status" value="2"/>
</dbReference>
<feature type="domain" description="HTH myb-type" evidence="3">
    <location>
        <begin position="123"/>
        <end position="176"/>
    </location>
</feature>
<dbReference type="AlphaFoldDB" id="A0A834Z8H9"/>
<name>A0A834Z8H9_TETSI</name>
<dbReference type="GO" id="GO:0000981">
    <property type="term" value="F:DNA-binding transcription factor activity, RNA polymerase II-specific"/>
    <property type="evidence" value="ECO:0007669"/>
    <property type="project" value="TreeGrafter"/>
</dbReference>
<evidence type="ECO:0000313" key="5">
    <source>
        <dbReference type="Proteomes" id="UP000655225"/>
    </source>
</evidence>
<dbReference type="CDD" id="cd00167">
    <property type="entry name" value="SANT"/>
    <property type="match status" value="2"/>
</dbReference>
<evidence type="ECO:0000313" key="4">
    <source>
        <dbReference type="EMBL" id="KAF8400313.1"/>
    </source>
</evidence>
<dbReference type="Proteomes" id="UP000655225">
    <property type="component" value="Unassembled WGS sequence"/>
</dbReference>
<sequence length="176" mass="19421">MVGAARTKRGAVGAGTKRGAVRAAGTKRGVVGAAGTKRGVVGAAGTKRGRWGLPEQREEGGGGPGKENDKQIRENQRSLDRQRRQVLTQLVDRYDARNWSLISRYIPGLSPQSCRLRWCNQLSPSIEHRPFSPAKEHETILASHARHGNRWATVAKLLQGRTDNAMKNHWNSTLKR</sequence>
<protein>
    <submittedName>
        <fullName evidence="4">Uncharacterized protein</fullName>
    </submittedName>
</protein>
<feature type="domain" description="HTH myb-type" evidence="3">
    <location>
        <begin position="85"/>
        <end position="122"/>
    </location>
</feature>
<comment type="caution">
    <text evidence="4">The sequence shown here is derived from an EMBL/GenBank/DDBJ whole genome shotgun (WGS) entry which is preliminary data.</text>
</comment>
<dbReference type="PROSITE" id="PS51294">
    <property type="entry name" value="HTH_MYB"/>
    <property type="match status" value="2"/>
</dbReference>
<dbReference type="PANTHER" id="PTHR45614">
    <property type="entry name" value="MYB PROTEIN-RELATED"/>
    <property type="match status" value="1"/>
</dbReference>
<dbReference type="InterPro" id="IPR050560">
    <property type="entry name" value="MYB_TF"/>
</dbReference>
<dbReference type="PROSITE" id="PS50090">
    <property type="entry name" value="MYB_LIKE"/>
    <property type="match status" value="2"/>
</dbReference>
<gene>
    <name evidence="4" type="ORF">HHK36_013610</name>
</gene>
<dbReference type="OrthoDB" id="2143914at2759"/>
<evidence type="ECO:0000259" key="2">
    <source>
        <dbReference type="PROSITE" id="PS50090"/>
    </source>
</evidence>
<dbReference type="PANTHER" id="PTHR45614:SF53">
    <property type="entry name" value="TRANSCRIPTIONAL ACTIVATOR MYB-LIKE"/>
    <property type="match status" value="1"/>
</dbReference>
<evidence type="ECO:0000259" key="3">
    <source>
        <dbReference type="PROSITE" id="PS51294"/>
    </source>
</evidence>
<dbReference type="Gene3D" id="1.10.10.60">
    <property type="entry name" value="Homeodomain-like"/>
    <property type="match status" value="2"/>
</dbReference>
<feature type="domain" description="Myb-like" evidence="2">
    <location>
        <begin position="71"/>
        <end position="122"/>
    </location>
</feature>
<dbReference type="EMBL" id="JABCRI010000009">
    <property type="protein sequence ID" value="KAF8400313.1"/>
    <property type="molecule type" value="Genomic_DNA"/>
</dbReference>
<proteinExistence type="predicted"/>